<dbReference type="PROSITE" id="PS00028">
    <property type="entry name" value="ZINC_FINGER_C2H2_1"/>
    <property type="match status" value="3"/>
</dbReference>
<keyword evidence="3" id="KW-0677">Repeat</keyword>
<dbReference type="AlphaFoldDB" id="A0AAF3F941"/>
<dbReference type="PANTHER" id="PTHR45718:SF4">
    <property type="entry name" value="TRANSCRIPTIONAL ACTIVATOR CUBITUS INTERRUPTUS"/>
    <property type="match status" value="1"/>
</dbReference>
<dbReference type="InterPro" id="IPR056436">
    <property type="entry name" value="Znf-C2H2_ZIC1-5/GLI1-3-like"/>
</dbReference>
<reference evidence="11" key="1">
    <citation type="submission" date="2024-02" db="UniProtKB">
        <authorList>
            <consortium name="WormBaseParasite"/>
        </authorList>
    </citation>
    <scope>IDENTIFICATION</scope>
</reference>
<feature type="domain" description="C2H2-type" evidence="9">
    <location>
        <begin position="211"/>
        <end position="241"/>
    </location>
</feature>
<organism evidence="10 11">
    <name type="scientific">Mesorhabditis belari</name>
    <dbReference type="NCBI Taxonomy" id="2138241"/>
    <lineage>
        <taxon>Eukaryota</taxon>
        <taxon>Metazoa</taxon>
        <taxon>Ecdysozoa</taxon>
        <taxon>Nematoda</taxon>
        <taxon>Chromadorea</taxon>
        <taxon>Rhabditida</taxon>
        <taxon>Rhabditina</taxon>
        <taxon>Rhabditomorpha</taxon>
        <taxon>Rhabditoidea</taxon>
        <taxon>Rhabditidae</taxon>
        <taxon>Mesorhabditinae</taxon>
        <taxon>Mesorhabditis</taxon>
    </lineage>
</organism>
<evidence type="ECO:0000256" key="8">
    <source>
        <dbReference type="SAM" id="MobiDB-lite"/>
    </source>
</evidence>
<dbReference type="InterPro" id="IPR043359">
    <property type="entry name" value="GLI-like"/>
</dbReference>
<dbReference type="WBParaSite" id="MBELARI_LOCUS3417">
    <property type="protein sequence ID" value="MBELARI_LOCUS3417"/>
    <property type="gene ID" value="MBELARI_LOCUS3417"/>
</dbReference>
<dbReference type="GO" id="GO:0008270">
    <property type="term" value="F:zinc ion binding"/>
    <property type="evidence" value="ECO:0007669"/>
    <property type="project" value="UniProtKB-KW"/>
</dbReference>
<feature type="domain" description="C2H2-type" evidence="9">
    <location>
        <begin position="113"/>
        <end position="138"/>
    </location>
</feature>
<feature type="region of interest" description="Disordered" evidence="8">
    <location>
        <begin position="395"/>
        <end position="420"/>
    </location>
</feature>
<name>A0AAF3F941_9BILA</name>
<comment type="subcellular location">
    <subcellularLocation>
        <location evidence="1">Nucleus</location>
    </subcellularLocation>
</comment>
<dbReference type="FunFam" id="3.30.160.60:FF:002343">
    <property type="entry name" value="Zinc finger protein 33A"/>
    <property type="match status" value="1"/>
</dbReference>
<evidence type="ECO:0000256" key="1">
    <source>
        <dbReference type="ARBA" id="ARBA00004123"/>
    </source>
</evidence>
<evidence type="ECO:0000313" key="11">
    <source>
        <dbReference type="WBParaSite" id="MBELARI_LOCUS3417"/>
    </source>
</evidence>
<evidence type="ECO:0000256" key="2">
    <source>
        <dbReference type="ARBA" id="ARBA00022723"/>
    </source>
</evidence>
<dbReference type="Gene3D" id="3.30.160.60">
    <property type="entry name" value="Classic Zinc Finger"/>
    <property type="match status" value="4"/>
</dbReference>
<dbReference type="Gene3D" id="6.10.140.1230">
    <property type="match status" value="1"/>
</dbReference>
<feature type="domain" description="C2H2-type" evidence="9">
    <location>
        <begin position="145"/>
        <end position="181"/>
    </location>
</feature>
<evidence type="ECO:0000313" key="10">
    <source>
        <dbReference type="Proteomes" id="UP000887575"/>
    </source>
</evidence>
<feature type="compositionally biased region" description="Basic residues" evidence="8">
    <location>
        <begin position="256"/>
        <end position="265"/>
    </location>
</feature>
<feature type="compositionally biased region" description="Low complexity" evidence="8">
    <location>
        <begin position="72"/>
        <end position="82"/>
    </location>
</feature>
<evidence type="ECO:0000256" key="5">
    <source>
        <dbReference type="ARBA" id="ARBA00022833"/>
    </source>
</evidence>
<proteinExistence type="predicted"/>
<keyword evidence="4 7" id="KW-0863">Zinc-finger</keyword>
<feature type="compositionally biased region" description="Basic and acidic residues" evidence="8">
    <location>
        <begin position="7"/>
        <end position="30"/>
    </location>
</feature>
<dbReference type="Pfam" id="PF23561">
    <property type="entry name" value="zf-C2H2_15"/>
    <property type="match status" value="1"/>
</dbReference>
<accession>A0AAF3F941</accession>
<evidence type="ECO:0000256" key="7">
    <source>
        <dbReference type="PROSITE-ProRule" id="PRU00042"/>
    </source>
</evidence>
<dbReference type="SMART" id="SM00355">
    <property type="entry name" value="ZnF_C2H2"/>
    <property type="match status" value="4"/>
</dbReference>
<evidence type="ECO:0000256" key="6">
    <source>
        <dbReference type="ARBA" id="ARBA00023242"/>
    </source>
</evidence>
<protein>
    <recommendedName>
        <fullName evidence="9">C2H2-type domain-containing protein</fullName>
    </recommendedName>
</protein>
<evidence type="ECO:0000256" key="3">
    <source>
        <dbReference type="ARBA" id="ARBA00022737"/>
    </source>
</evidence>
<feature type="region of interest" description="Disordered" evidence="8">
    <location>
        <begin position="1"/>
        <end position="82"/>
    </location>
</feature>
<keyword evidence="2" id="KW-0479">Metal-binding</keyword>
<dbReference type="Pfam" id="PF00096">
    <property type="entry name" value="zf-C2H2"/>
    <property type="match status" value="2"/>
</dbReference>
<evidence type="ECO:0000256" key="4">
    <source>
        <dbReference type="ARBA" id="ARBA00022771"/>
    </source>
</evidence>
<keyword evidence="10" id="KW-1185">Reference proteome</keyword>
<feature type="region of interest" description="Disordered" evidence="8">
    <location>
        <begin position="254"/>
        <end position="295"/>
    </location>
</feature>
<keyword evidence="6" id="KW-0539">Nucleus</keyword>
<dbReference type="InterPro" id="IPR036236">
    <property type="entry name" value="Znf_C2H2_sf"/>
</dbReference>
<dbReference type="GO" id="GO:0000981">
    <property type="term" value="F:DNA-binding transcription factor activity, RNA polymerase II-specific"/>
    <property type="evidence" value="ECO:0007669"/>
    <property type="project" value="TreeGrafter"/>
</dbReference>
<dbReference type="GO" id="GO:0005634">
    <property type="term" value="C:nucleus"/>
    <property type="evidence" value="ECO:0007669"/>
    <property type="project" value="UniProtKB-SubCell"/>
</dbReference>
<evidence type="ECO:0000259" key="9">
    <source>
        <dbReference type="PROSITE" id="PS50157"/>
    </source>
</evidence>
<keyword evidence="5" id="KW-0862">Zinc</keyword>
<dbReference type="PROSITE" id="PS50157">
    <property type="entry name" value="ZINC_FINGER_C2H2_2"/>
    <property type="match status" value="4"/>
</dbReference>
<feature type="domain" description="C2H2-type" evidence="9">
    <location>
        <begin position="182"/>
        <end position="210"/>
    </location>
</feature>
<dbReference type="SUPFAM" id="SSF57667">
    <property type="entry name" value="beta-beta-alpha zinc fingers"/>
    <property type="match status" value="3"/>
</dbReference>
<sequence>MVGLFGKKKDPKEQVRELQRKMRQEMRTLDRQVYSIQREEQKPSHRHSSTTIRRENGCSPRPFTQHRHRQTHQSQQHRSVSTAPAFVVALPPVEDPESSAEPATVDIESMEEFVCKWATCGKEFTTKQPFYDHVKTIHVNPIIEYICEWEDCKRKKKPFEANYKRVGDLKVHKRSHTGEKPYKCTRCGKAFSNYSDQAKHQNQTHSNVKGFKCQYEGCPKAYTDRGSLRKHFRGSHGDKMNEKKKKMNKLMEAGKRWPKKSKKGCGSKYRESNIRPGSGGREGETSAKNGNEKPISGLRLNVEGYLTAAAELGEIAESEAIELGLPEGRREGNQIYRSANFGPLYEQTGRMRVAGYEEDQDIAEVVSVKSISEQVRAKHQNAHSDEKRYLRGYQGCPKAYTDGQRWTNGPDSAGPSSELE</sequence>
<dbReference type="Proteomes" id="UP000887575">
    <property type="component" value="Unassembled WGS sequence"/>
</dbReference>
<dbReference type="PANTHER" id="PTHR45718">
    <property type="entry name" value="TRANSCRIPTIONAL ACTIVATOR CUBITUS INTERRUPTUS"/>
    <property type="match status" value="1"/>
</dbReference>
<dbReference type="GO" id="GO:0000978">
    <property type="term" value="F:RNA polymerase II cis-regulatory region sequence-specific DNA binding"/>
    <property type="evidence" value="ECO:0007669"/>
    <property type="project" value="TreeGrafter"/>
</dbReference>
<dbReference type="InterPro" id="IPR013087">
    <property type="entry name" value="Znf_C2H2_type"/>
</dbReference>